<dbReference type="KEGG" id="mear:Mpt1_c03650"/>
<evidence type="ECO:0000313" key="8">
    <source>
        <dbReference type="Proteomes" id="UP000030787"/>
    </source>
</evidence>
<dbReference type="OrthoDB" id="9059at2157"/>
<comment type="cofactor">
    <cofactor evidence="1">
        <name>FMN</name>
        <dbReference type="ChEBI" id="CHEBI:58210"/>
    </cofactor>
</comment>
<dbReference type="EMBL" id="CP010070">
    <property type="protein sequence ID" value="AIZ56260.1"/>
    <property type="molecule type" value="Genomic_DNA"/>
</dbReference>
<dbReference type="SUPFAM" id="SSF52218">
    <property type="entry name" value="Flavoproteins"/>
    <property type="match status" value="1"/>
</dbReference>
<comment type="similarity">
    <text evidence="5">Belongs to the SsuE family. Isf subfamily.</text>
</comment>
<dbReference type="Proteomes" id="UP000030787">
    <property type="component" value="Chromosome"/>
</dbReference>
<dbReference type="AlphaFoldDB" id="A0A0A7LAR6"/>
<gene>
    <name evidence="7" type="ORF">Mpt1_c03650</name>
</gene>
<feature type="domain" description="NADPH-dependent FMN reductase-like" evidence="6">
    <location>
        <begin position="1"/>
        <end position="123"/>
    </location>
</feature>
<dbReference type="RefSeq" id="WP_048111592.1">
    <property type="nucleotide sequence ID" value="NZ_CP010070.1"/>
</dbReference>
<dbReference type="PANTHER" id="PTHR43278:SF2">
    <property type="entry name" value="IRON-SULFUR FLAVOPROTEIN"/>
    <property type="match status" value="1"/>
</dbReference>
<evidence type="ECO:0000259" key="6">
    <source>
        <dbReference type="Pfam" id="PF03358"/>
    </source>
</evidence>
<evidence type="ECO:0000256" key="3">
    <source>
        <dbReference type="ARBA" id="ARBA00022630"/>
    </source>
</evidence>
<dbReference type="InterPro" id="IPR051796">
    <property type="entry name" value="ISF_SsuE-like"/>
</dbReference>
<evidence type="ECO:0000256" key="5">
    <source>
        <dbReference type="ARBA" id="ARBA00038292"/>
    </source>
</evidence>
<dbReference type="InterPro" id="IPR029039">
    <property type="entry name" value="Flavoprotein-like_sf"/>
</dbReference>
<keyword evidence="8" id="KW-1185">Reference proteome</keyword>
<sequence length="213" mass="24230">MKAIAINGSPRKSWNTATLLNKALDGARSVGAETEIVHLYDLDFKGCNSCFFCKKKGSGFKGYCAMKDDLTEVLKRTMGCDVIIMGSPIYIGYITGEMKSFMERLLFMNLSYDNPSRTNFKGRISTGFVYTMGIPPEMIERAGYRYIFETNKNIMARLNGPSEYVVSADNYQFDDYTKYHASNFDEKHKAKVREEQFPIDCQRAFEMGARLCS</sequence>
<dbReference type="InterPro" id="IPR005025">
    <property type="entry name" value="FMN_Rdtase-like_dom"/>
</dbReference>
<dbReference type="GeneID" id="24818034"/>
<dbReference type="PANTHER" id="PTHR43278">
    <property type="entry name" value="NAD(P)H-DEPENDENT FMN-CONTAINING OXIDOREDUCTASE YWQN-RELATED"/>
    <property type="match status" value="1"/>
</dbReference>
<evidence type="ECO:0000256" key="1">
    <source>
        <dbReference type="ARBA" id="ARBA00001917"/>
    </source>
</evidence>
<name>A0A0A7LAR6_9ARCH</name>
<reference evidence="7 8" key="1">
    <citation type="journal article" date="2014" name="Appl. Environ. Microbiol.">
        <title>Comparative Genome Analysis of 'Candidatus Methanoplasma termitum' Indicates a New Mode of Energy Metabolism in the Seventh Order of Methanogens.</title>
        <authorList>
            <person name="Lang K."/>
            <person name="Schuldes J."/>
            <person name="Klingl A."/>
            <person name="Poehlein A."/>
            <person name="Daniel R."/>
            <person name="Brune A."/>
        </authorList>
    </citation>
    <scope>NUCLEOTIDE SEQUENCE [LARGE SCALE GENOMIC DNA]</scope>
    <source>
        <strain evidence="8">Mpt1</strain>
    </source>
</reference>
<dbReference type="STRING" id="1577791.Mpt1_c03650"/>
<dbReference type="GO" id="GO:0016491">
    <property type="term" value="F:oxidoreductase activity"/>
    <property type="evidence" value="ECO:0007669"/>
    <property type="project" value="InterPro"/>
</dbReference>
<keyword evidence="4" id="KW-0288">FMN</keyword>
<organism evidence="7 8">
    <name type="scientific">Candidatus Methanoplasma termitum</name>
    <dbReference type="NCBI Taxonomy" id="1577791"/>
    <lineage>
        <taxon>Archaea</taxon>
        <taxon>Methanobacteriati</taxon>
        <taxon>Thermoplasmatota</taxon>
        <taxon>Thermoplasmata</taxon>
        <taxon>Methanomassiliicoccales</taxon>
        <taxon>Methanomassiliicoccaceae</taxon>
        <taxon>Candidatus Methanoplasma</taxon>
    </lineage>
</organism>
<protein>
    <submittedName>
        <fullName evidence="7">Iron-sulfur flavoprotein</fullName>
    </submittedName>
</protein>
<evidence type="ECO:0000313" key="7">
    <source>
        <dbReference type="EMBL" id="AIZ56260.1"/>
    </source>
</evidence>
<comment type="cofactor">
    <cofactor evidence="2">
        <name>[4Fe-4S] cluster</name>
        <dbReference type="ChEBI" id="CHEBI:49883"/>
    </cofactor>
</comment>
<proteinExistence type="inferred from homology"/>
<accession>A0A0A7LAR6</accession>
<dbReference type="Gene3D" id="3.40.50.360">
    <property type="match status" value="1"/>
</dbReference>
<keyword evidence="3" id="KW-0285">Flavoprotein</keyword>
<dbReference type="HOGENOM" id="CLU_050993_2_0_2"/>
<evidence type="ECO:0000256" key="2">
    <source>
        <dbReference type="ARBA" id="ARBA00001966"/>
    </source>
</evidence>
<dbReference type="Pfam" id="PF03358">
    <property type="entry name" value="FMN_red"/>
    <property type="match status" value="1"/>
</dbReference>
<evidence type="ECO:0000256" key="4">
    <source>
        <dbReference type="ARBA" id="ARBA00022643"/>
    </source>
</evidence>